<keyword evidence="6 7" id="KW-0472">Membrane</keyword>
<accession>A0A5P3XIX9</accession>
<evidence type="ECO:0000256" key="2">
    <source>
        <dbReference type="ARBA" id="ARBA00010792"/>
    </source>
</evidence>
<dbReference type="InterPro" id="IPR051311">
    <property type="entry name" value="DedA_domain"/>
</dbReference>
<proteinExistence type="inferred from homology"/>
<keyword evidence="5 7" id="KW-1133">Transmembrane helix</keyword>
<gene>
    <name evidence="9" type="ORF">D4A35_15890</name>
</gene>
<feature type="transmembrane region" description="Helical" evidence="7">
    <location>
        <begin position="176"/>
        <end position="194"/>
    </location>
</feature>
<evidence type="ECO:0000313" key="10">
    <source>
        <dbReference type="Proteomes" id="UP000326961"/>
    </source>
</evidence>
<name>A0A5P3XIX9_PARBF</name>
<feature type="transmembrane region" description="Helical" evidence="7">
    <location>
        <begin position="141"/>
        <end position="164"/>
    </location>
</feature>
<dbReference type="AlphaFoldDB" id="A0A5P3XIX9"/>
<evidence type="ECO:0000256" key="5">
    <source>
        <dbReference type="ARBA" id="ARBA00022989"/>
    </source>
</evidence>
<dbReference type="GO" id="GO:0005886">
    <property type="term" value="C:plasma membrane"/>
    <property type="evidence" value="ECO:0007669"/>
    <property type="project" value="UniProtKB-SubCell"/>
</dbReference>
<evidence type="ECO:0000256" key="4">
    <source>
        <dbReference type="ARBA" id="ARBA00022692"/>
    </source>
</evidence>
<feature type="transmembrane region" description="Helical" evidence="7">
    <location>
        <begin position="54"/>
        <end position="76"/>
    </location>
</feature>
<dbReference type="Proteomes" id="UP000326961">
    <property type="component" value="Chromosome"/>
</dbReference>
<reference evidence="9 10" key="1">
    <citation type="submission" date="2018-09" db="EMBL/GenBank/DDBJ databases">
        <title>A clostridial neurotoxin that targets Anopheles mosquitoes.</title>
        <authorList>
            <person name="Contreras E."/>
            <person name="Masuyer G."/>
            <person name="Qureshi N."/>
            <person name="Chawla S."/>
            <person name="Lim H.L."/>
            <person name="Chen J."/>
            <person name="Stenmark P."/>
            <person name="Gill S."/>
        </authorList>
    </citation>
    <scope>NUCLEOTIDE SEQUENCE [LARGE SCALE GENOMIC DNA]</scope>
    <source>
        <strain evidence="9 10">Cbm</strain>
    </source>
</reference>
<dbReference type="PANTHER" id="PTHR42709">
    <property type="entry name" value="ALKALINE PHOSPHATASE LIKE PROTEIN"/>
    <property type="match status" value="1"/>
</dbReference>
<organism evidence="9 10">
    <name type="scientific">Paraclostridium bifermentans</name>
    <name type="common">Clostridium bifermentans</name>
    <dbReference type="NCBI Taxonomy" id="1490"/>
    <lineage>
        <taxon>Bacteria</taxon>
        <taxon>Bacillati</taxon>
        <taxon>Bacillota</taxon>
        <taxon>Clostridia</taxon>
        <taxon>Peptostreptococcales</taxon>
        <taxon>Peptostreptococcaceae</taxon>
        <taxon>Paraclostridium</taxon>
    </lineage>
</organism>
<evidence type="ECO:0000259" key="8">
    <source>
        <dbReference type="Pfam" id="PF09335"/>
    </source>
</evidence>
<dbReference type="EMBL" id="CP032452">
    <property type="protein sequence ID" value="QEZ70304.1"/>
    <property type="molecule type" value="Genomic_DNA"/>
</dbReference>
<dbReference type="InterPro" id="IPR032816">
    <property type="entry name" value="VTT_dom"/>
</dbReference>
<evidence type="ECO:0000313" key="9">
    <source>
        <dbReference type="EMBL" id="QEZ70304.1"/>
    </source>
</evidence>
<dbReference type="PANTHER" id="PTHR42709:SF6">
    <property type="entry name" value="UNDECAPRENYL PHOSPHATE TRANSPORTER A"/>
    <property type="match status" value="1"/>
</dbReference>
<feature type="domain" description="VTT" evidence="8">
    <location>
        <begin position="35"/>
        <end position="161"/>
    </location>
</feature>
<comment type="subcellular location">
    <subcellularLocation>
        <location evidence="1">Cell membrane</location>
        <topology evidence="1">Multi-pass membrane protein</topology>
    </subcellularLocation>
</comment>
<comment type="similarity">
    <text evidence="2">Belongs to the DedA family.</text>
</comment>
<dbReference type="Pfam" id="PF09335">
    <property type="entry name" value="VTT_dom"/>
    <property type="match status" value="1"/>
</dbReference>
<keyword evidence="4 7" id="KW-0812">Transmembrane</keyword>
<protein>
    <submittedName>
        <fullName evidence="9">DedA family protein</fullName>
    </submittedName>
</protein>
<evidence type="ECO:0000256" key="7">
    <source>
        <dbReference type="SAM" id="Phobius"/>
    </source>
</evidence>
<evidence type="ECO:0000256" key="6">
    <source>
        <dbReference type="ARBA" id="ARBA00023136"/>
    </source>
</evidence>
<feature type="transmembrane region" description="Helical" evidence="7">
    <location>
        <begin position="14"/>
        <end position="33"/>
    </location>
</feature>
<sequence>MERLEFRSLVEEFIINYGLISIFIVVALEYANLPLPSELVLPLVGIFAFKYNMNFTQVVTISILGGITGCIVNYYLGYKFGKPLIEIIIGKFPKTEKSVMSSYSWIKKYDKISVMISRVVPVARTFISIVAGVIKMNIITFIIYSTIGIGIWNLALISAGYLLGHKIHIITTILKQYSLLVCIIAVIFTIVYIIKSRIKKNHKDT</sequence>
<evidence type="ECO:0000256" key="3">
    <source>
        <dbReference type="ARBA" id="ARBA00022475"/>
    </source>
</evidence>
<keyword evidence="3" id="KW-1003">Cell membrane</keyword>
<evidence type="ECO:0000256" key="1">
    <source>
        <dbReference type="ARBA" id="ARBA00004651"/>
    </source>
</evidence>